<evidence type="ECO:0000313" key="1">
    <source>
        <dbReference type="EMBL" id="KAJ9650001.1"/>
    </source>
</evidence>
<proteinExistence type="predicted"/>
<evidence type="ECO:0000313" key="2">
    <source>
        <dbReference type="Proteomes" id="UP001172386"/>
    </source>
</evidence>
<dbReference type="Proteomes" id="UP001172386">
    <property type="component" value="Unassembled WGS sequence"/>
</dbReference>
<dbReference type="EMBL" id="JAPDRQ010000402">
    <property type="protein sequence ID" value="KAJ9650001.1"/>
    <property type="molecule type" value="Genomic_DNA"/>
</dbReference>
<name>A0ACC2ZR09_9EURO</name>
<gene>
    <name evidence="1" type="ORF">H2198_010682</name>
</gene>
<keyword evidence="2" id="KW-1185">Reference proteome</keyword>
<reference evidence="1" key="1">
    <citation type="submission" date="2022-10" db="EMBL/GenBank/DDBJ databases">
        <title>Culturing micro-colonial fungi from biological soil crusts in the Mojave desert and describing Neophaeococcomyces mojavensis, and introducing the new genera and species Taxawa tesnikishii.</title>
        <authorList>
            <person name="Kurbessoian T."/>
            <person name="Stajich J.E."/>
        </authorList>
    </citation>
    <scope>NUCLEOTIDE SEQUENCE</scope>
    <source>
        <strain evidence="1">JES_112</strain>
    </source>
</reference>
<sequence length="473" mass="51117">MGNSGSTQLQHCLNAVFSHNLAGVSYPSNPLYQLVYVKPYNLDDRVTPAAVTRPSNSQQVADIVKCAVASNVKVQPRSGGHSYANFGLGGQDGTVVVDLVNFQHFSMDQSTWQATIGSGTLLGDVTTRLHDNGNRAIAHGTCPAVGIGGHATIGGLGPLSRQWGSALDHVLEVEVVLANSTITRASEILNPDLFFALKGAAAGLGIITEFKVRTQPEPGDSVHYTYSFTLGSHDDMAPLFEAWQKLIADSSLTRKFASQVTVTELGMIIQGTYFGSKSEYNSLGLEDKLPRKPNFATVELKNWLGSISHWANEVLEEVGGGIPAPFYSKSLALRNDTLMSGQTIKDVFKLFGSKDKGTIAWAAIFDLEAGAINDVAPNATAYGHRDALFYIQTYALGIPHVSQKTKDFLANINKIIEDSMPGANLGAYAGYVDPALTNAQERYWGSNLPRLQRIKKEYDPNDVFHNPQSVRPA</sequence>
<organism evidence="1 2">
    <name type="scientific">Neophaeococcomyces mojaviensis</name>
    <dbReference type="NCBI Taxonomy" id="3383035"/>
    <lineage>
        <taxon>Eukaryota</taxon>
        <taxon>Fungi</taxon>
        <taxon>Dikarya</taxon>
        <taxon>Ascomycota</taxon>
        <taxon>Pezizomycotina</taxon>
        <taxon>Eurotiomycetes</taxon>
        <taxon>Chaetothyriomycetidae</taxon>
        <taxon>Chaetothyriales</taxon>
        <taxon>Chaetothyriales incertae sedis</taxon>
        <taxon>Neophaeococcomyces</taxon>
    </lineage>
</organism>
<protein>
    <submittedName>
        <fullName evidence="1">Uncharacterized protein</fullName>
    </submittedName>
</protein>
<comment type="caution">
    <text evidence="1">The sequence shown here is derived from an EMBL/GenBank/DDBJ whole genome shotgun (WGS) entry which is preliminary data.</text>
</comment>
<accession>A0ACC2ZR09</accession>